<keyword evidence="1 2" id="KW-0175">Coiled coil</keyword>
<evidence type="ECO:0000259" key="4">
    <source>
        <dbReference type="Pfam" id="PF23398"/>
    </source>
</evidence>
<feature type="domain" description="FAZ1 C-terminal region" evidence="5">
    <location>
        <begin position="1080"/>
        <end position="1114"/>
    </location>
</feature>
<dbReference type="PaxDb" id="353153-Q4DSZ8"/>
<dbReference type="GeneID" id="3549518"/>
<comment type="caution">
    <text evidence="6">The sequence shown here is derived from an EMBL/GenBank/DDBJ whole genome shotgun (WGS) entry which is preliminary data.</text>
</comment>
<reference evidence="6 7" key="1">
    <citation type="journal article" date="2005" name="Science">
        <title>The genome sequence of Trypanosoma cruzi, etiologic agent of Chagas disease.</title>
        <authorList>
            <person name="El-Sayed N.M."/>
            <person name="Myler P.J."/>
            <person name="Bartholomeu D.C."/>
            <person name="Nilsson D."/>
            <person name="Aggarwal G."/>
            <person name="Tran A.N."/>
            <person name="Ghedin E."/>
            <person name="Worthey E.A."/>
            <person name="Delcher A.L."/>
            <person name="Blandin G."/>
            <person name="Westenberger S.J."/>
            <person name="Caler E."/>
            <person name="Cerqueira G.C."/>
            <person name="Branche C."/>
            <person name="Haas B."/>
            <person name="Anupama A."/>
            <person name="Arner E."/>
            <person name="Aslund L."/>
            <person name="Attipoe P."/>
            <person name="Bontempi E."/>
            <person name="Bringaud F."/>
            <person name="Burton P."/>
            <person name="Cadag E."/>
            <person name="Campbell D.A."/>
            <person name="Carrington M."/>
            <person name="Crabtree J."/>
            <person name="Darban H."/>
            <person name="da Silveira J.F."/>
            <person name="de Jong P."/>
            <person name="Edwards K."/>
            <person name="Englund P.T."/>
            <person name="Fazelina G."/>
            <person name="Feldblyum T."/>
            <person name="Ferella M."/>
            <person name="Frasch A.C."/>
            <person name="Gull K."/>
            <person name="Horn D."/>
            <person name="Hou L."/>
            <person name="Huang Y."/>
            <person name="Kindlund E."/>
            <person name="Klingbeil M."/>
            <person name="Kluge S."/>
            <person name="Koo H."/>
            <person name="Lacerda D."/>
            <person name="Levin M.J."/>
            <person name="Lorenzi H."/>
            <person name="Louie T."/>
            <person name="Machado C.R."/>
            <person name="McCulloch R."/>
            <person name="McKenna A."/>
            <person name="Mizuno Y."/>
            <person name="Mottram J.C."/>
            <person name="Nelson S."/>
            <person name="Ochaya S."/>
            <person name="Osoegawa K."/>
            <person name="Pai G."/>
            <person name="Parsons M."/>
            <person name="Pentony M."/>
            <person name="Pettersson U."/>
            <person name="Pop M."/>
            <person name="Ramirez J.L."/>
            <person name="Rinta J."/>
            <person name="Robertson L."/>
            <person name="Salzberg S.L."/>
            <person name="Sanchez D.O."/>
            <person name="Seyler A."/>
            <person name="Sharma R."/>
            <person name="Shetty J."/>
            <person name="Simpson A.J."/>
            <person name="Sisk E."/>
            <person name="Tammi M.T."/>
            <person name="Tarleton R."/>
            <person name="Teixeira S."/>
            <person name="Van Aken S."/>
            <person name="Vogt C."/>
            <person name="Ward P.N."/>
            <person name="Wickstead B."/>
            <person name="Wortman J."/>
            <person name="White O."/>
            <person name="Fraser C.M."/>
            <person name="Stuart K.D."/>
            <person name="Andersson B."/>
        </authorList>
    </citation>
    <scope>NUCLEOTIDE SEQUENCE [LARGE SCALE GENOMIC DNA]</scope>
    <source>
        <strain evidence="6 7">CL Brener</strain>
    </source>
</reference>
<dbReference type="STRING" id="353153.Q4DSZ8"/>
<dbReference type="GO" id="GO:0005856">
    <property type="term" value="C:cytoskeleton"/>
    <property type="evidence" value="ECO:0007669"/>
    <property type="project" value="TreeGrafter"/>
</dbReference>
<evidence type="ECO:0000256" key="1">
    <source>
        <dbReference type="ARBA" id="ARBA00023054"/>
    </source>
</evidence>
<feature type="domain" description="FAZ1 C-terminal region" evidence="5">
    <location>
        <begin position="1136"/>
        <end position="1170"/>
    </location>
</feature>
<dbReference type="SMR" id="Q4DSZ8"/>
<protein>
    <recommendedName>
        <fullName evidence="8">Flagellar attachment zone protein 1</fullName>
    </recommendedName>
</protein>
<feature type="domain" description="FAZ1 C-terminal region" evidence="5">
    <location>
        <begin position="1304"/>
        <end position="1338"/>
    </location>
</feature>
<feature type="domain" description="FAZ1 C-terminal region" evidence="5">
    <location>
        <begin position="970"/>
        <end position="1002"/>
    </location>
</feature>
<dbReference type="AlphaFoldDB" id="Q4DSZ8"/>
<sequence length="1587" mass="181983">MVLLNTLKRDTPQLQNGQTVAYEYLIDDEHWQWTLGTVVSLKEYTAVVQQWSINQGDDAALKNIVSNEIEKEMKRMRVFQERLSTSRDKLAAIRSENEDSVSAARSVFEVAKEQVKAVDEVHMREVTSQARPSPVAVEVLKAVLAVAKNDPAINDCFSWYDIQMEYRKPGAVMDFIYVDVPGRYYPTPDTILSSLHEPRFSLAAAARDSEAIRSLHQWVISALAYQEAHSRLTSDMRIQAQNDAIGAAISGMKACRMKVMKLKEELSRRNSSAARGQVTSFIKTSVHSTIPLSAVISVVPIDPSVTDCALTDDEVDVLYEDASWLRFQLKDQLSRTMNEYIGAMAELHCLSMYTTELEEKRLYLQEHYTRNVIRSHDRTTLKFHDRDTSGKNKELQDIIDDLKKHDERWLFADGLKVTTKHAKKYPGKDWGTLFKNKPEEVLARFRFEQALACHVPDDCIQNVEFHLEPDALVTSFNVRHSTELTTGEIDRRLEQFPPREMNRLYHDPNGAKVSLDRAIVEVCRALDIPETKFQGLYFDEFVEELGGKGHLVDKDAYESEIGDLLMLLDKIHNENRSLQCTLEKSAEEFRRQTASTLREQEALRQRNNELHAEIGRMRDLVEKLKDLADKQASELELFKLQKNQAIQMRTQRNLSTFKGDNTAEPLYCVTLDELHEQMKQCELLENEAAQLQKQLEDLNQTHDNLLVHLNTITQGKKGVETENEQLKDELQIAQKAASDAAQERSELLHELARKRAECEELAKNLRRISDLLDALKTSEKEALEGIEARDEEIHDLQKQLEDALNNQNVGARALELKERQNEELMEINQRKQKELNAHRQKRRTAHEARSLEPTLQLYTVKDAGPENALDPEEIMREPLLSITMDEYTNQIQRSNQLQQENDTLRQQLQQLSDDMETINSQLREAAADNQNLSDQLRAKYEEIVKANNTIQSLYRQHETQENELQNKSIENAKQAEELEKLTIENEKLADELEKLATDNEKLADELEQKAAENERLADELEQKAAENERLADELEQKAAENERLADELEQKAAENERLADELEQKAAENERLADELEQKTAENERLADELEQKAAENERLADELEQKAAENERLADELEQKTAENERLADELEQKAAENERLAEELEQKAAENEKLADELEQKAAENERLADELEQKAAENERLADELEQKAAENEKLADELEQKAAENERLADELEQKAVENEKLADELEQKAAENERLADELEQKAAENERLADELEQKAAENEKLADELEQKAAENEKLADELEQKAAENERLADELEQKAAENERLADELEQKAAENEKLADELEQKAAENERLADELEQKAAENERLADELEQKAAENERLAEELEQKAAENERLADELEQKAAENERLADELEQKTAENERLAEELEQKAAENERLVDDKKRLEEELERNVLERERIESECRSRELVVGGLESKSRELEEALVALSAEKYNAVETIEKELTDILVQLKGVEGVNGALRRLLSDKEKELVFLRAHCELWTDPTEVKEKVVTRHVKVFDGDEWEKLLCERPEALMAAFVIDAGNACHVPGDQVSAVSFFTERQ</sequence>
<feature type="domain" description="Flagellar attachment zone protein 1 conserved" evidence="4">
    <location>
        <begin position="417"/>
        <end position="507"/>
    </location>
</feature>
<name>Q4DSZ8_TRYCC</name>
<evidence type="ECO:0008006" key="8">
    <source>
        <dbReference type="Google" id="ProtNLM"/>
    </source>
</evidence>
<proteinExistence type="predicted"/>
<feature type="domain" description="FAZ1 C-terminal region" evidence="5">
    <location>
        <begin position="1024"/>
        <end position="1058"/>
    </location>
</feature>
<evidence type="ECO:0000313" key="7">
    <source>
        <dbReference type="Proteomes" id="UP000002296"/>
    </source>
</evidence>
<dbReference type="InterPro" id="IPR056614">
    <property type="entry name" value="FAZ1_cons"/>
</dbReference>
<feature type="region of interest" description="Disordered" evidence="3">
    <location>
        <begin position="1003"/>
        <end position="1416"/>
    </location>
</feature>
<dbReference type="Gene3D" id="1.20.920.20">
    <property type="match status" value="1"/>
</dbReference>
<dbReference type="RefSeq" id="XP_817503.1">
    <property type="nucleotide sequence ID" value="XM_812410.1"/>
</dbReference>
<dbReference type="OMA" id="HCLSMYT"/>
<dbReference type="InterPro" id="IPR056615">
    <property type="entry name" value="FAZ1_C"/>
</dbReference>
<feature type="domain" description="FAZ1 C-terminal region" evidence="5">
    <location>
        <begin position="1192"/>
        <end position="1226"/>
    </location>
</feature>
<feature type="coiled-coil region" evidence="2">
    <location>
        <begin position="568"/>
        <end position="627"/>
    </location>
</feature>
<dbReference type="Pfam" id="PF23404">
    <property type="entry name" value="FAZ1_C"/>
    <property type="match status" value="8"/>
</dbReference>
<dbReference type="PANTHER" id="PTHR32083">
    <property type="entry name" value="CILIA AND FLAGELLA-ASSOCIATED PROTEIN 58-RELATED"/>
    <property type="match status" value="1"/>
</dbReference>
<feature type="domain" description="FAZ1 C-terminal region" evidence="5">
    <location>
        <begin position="1360"/>
        <end position="1394"/>
    </location>
</feature>
<accession>Q4DSZ8</accession>
<dbReference type="Proteomes" id="UP000002296">
    <property type="component" value="Unassembled WGS sequence"/>
</dbReference>
<feature type="domain" description="Flagellar attachment zone protein 1 conserved" evidence="4">
    <location>
        <begin position="1534"/>
        <end position="1582"/>
    </location>
</feature>
<evidence type="ECO:0000313" key="6">
    <source>
        <dbReference type="EMBL" id="EAN95652.1"/>
    </source>
</evidence>
<evidence type="ECO:0000256" key="2">
    <source>
        <dbReference type="SAM" id="Coils"/>
    </source>
</evidence>
<dbReference type="PANTHER" id="PTHR32083:SF48">
    <property type="entry name" value="TRANS-GOLGI NETWORK-LOCALIZED SYP41-INTERACTING PROTEIN 1"/>
    <property type="match status" value="1"/>
</dbReference>
<organism evidence="6 7">
    <name type="scientific">Trypanosoma cruzi (strain CL Brener)</name>
    <dbReference type="NCBI Taxonomy" id="353153"/>
    <lineage>
        <taxon>Eukaryota</taxon>
        <taxon>Discoba</taxon>
        <taxon>Euglenozoa</taxon>
        <taxon>Kinetoplastea</taxon>
        <taxon>Metakinetoplastina</taxon>
        <taxon>Trypanosomatida</taxon>
        <taxon>Trypanosomatidae</taxon>
        <taxon>Trypanosoma</taxon>
        <taxon>Schizotrypanum</taxon>
    </lineage>
</organism>
<evidence type="ECO:0000259" key="5">
    <source>
        <dbReference type="Pfam" id="PF23404"/>
    </source>
</evidence>
<feature type="domain" description="FAZ1 C-terminal region" evidence="5">
    <location>
        <begin position="1248"/>
        <end position="1282"/>
    </location>
</feature>
<dbReference type="EMBL" id="AAHK01000198">
    <property type="protein sequence ID" value="EAN95652.1"/>
    <property type="molecule type" value="Genomic_DNA"/>
</dbReference>
<dbReference type="KEGG" id="tcr:509631.140"/>
<feature type="coiled-coil region" evidence="2">
    <location>
        <begin position="674"/>
        <end position="848"/>
    </location>
</feature>
<dbReference type="Pfam" id="PF23398">
    <property type="entry name" value="FAZ1_cons"/>
    <property type="match status" value="2"/>
</dbReference>
<dbReference type="InParanoid" id="Q4DSZ8"/>
<keyword evidence="7" id="KW-1185">Reference proteome</keyword>
<evidence type="ECO:0000256" key="3">
    <source>
        <dbReference type="SAM" id="MobiDB-lite"/>
    </source>
</evidence>
<gene>
    <name evidence="6" type="ORF">Tc00.1047053509631.140</name>
</gene>
<dbReference type="eggNOG" id="ENOG502QU7S">
    <property type="taxonomic scope" value="Eukaryota"/>
</dbReference>